<proteinExistence type="predicted"/>
<evidence type="ECO:0000313" key="2">
    <source>
        <dbReference type="Proteomes" id="UP001219518"/>
    </source>
</evidence>
<reference evidence="1" key="2">
    <citation type="journal article" date="2023" name="BMC Genomics">
        <title>Pest status, molecular evolution, and epigenetic factors derived from the genome assembly of Frankliniella fusca, a thysanopteran phytovirus vector.</title>
        <authorList>
            <person name="Catto M.A."/>
            <person name="Labadie P.E."/>
            <person name="Jacobson A.L."/>
            <person name="Kennedy G.G."/>
            <person name="Srinivasan R."/>
            <person name="Hunt B.G."/>
        </authorList>
    </citation>
    <scope>NUCLEOTIDE SEQUENCE</scope>
    <source>
        <strain evidence="1">PL_HMW_Pooled</strain>
    </source>
</reference>
<keyword evidence="2" id="KW-1185">Reference proteome</keyword>
<evidence type="ECO:0000313" key="1">
    <source>
        <dbReference type="EMBL" id="KAK3911931.1"/>
    </source>
</evidence>
<dbReference type="EMBL" id="JAHWGI010000289">
    <property type="protein sequence ID" value="KAK3911931.1"/>
    <property type="molecule type" value="Genomic_DNA"/>
</dbReference>
<keyword evidence="1" id="KW-0808">Transferase</keyword>
<name>A0AAE1L9P8_9NEOP</name>
<sequence>MTWISFKLSSDNKWTRFRALIIKGGLTHIVMLILSVSPKLELAENAPISPKVSLSRLLRIFSMDFLSKCKCKRAFSIPCIE</sequence>
<accession>A0AAE1L9P8</accession>
<protein>
    <submittedName>
        <fullName evidence="1">Ribosomal RNA small subunit methyltransferase H</fullName>
    </submittedName>
</protein>
<dbReference type="AlphaFoldDB" id="A0AAE1L9P8"/>
<keyword evidence="1" id="KW-0489">Methyltransferase</keyword>
<dbReference type="GO" id="GO:0032259">
    <property type="term" value="P:methylation"/>
    <property type="evidence" value="ECO:0007669"/>
    <property type="project" value="UniProtKB-KW"/>
</dbReference>
<dbReference type="GO" id="GO:0008168">
    <property type="term" value="F:methyltransferase activity"/>
    <property type="evidence" value="ECO:0007669"/>
    <property type="project" value="UniProtKB-KW"/>
</dbReference>
<comment type="caution">
    <text evidence="1">The sequence shown here is derived from an EMBL/GenBank/DDBJ whole genome shotgun (WGS) entry which is preliminary data.</text>
</comment>
<reference evidence="1" key="1">
    <citation type="submission" date="2021-07" db="EMBL/GenBank/DDBJ databases">
        <authorList>
            <person name="Catto M.A."/>
            <person name="Jacobson A."/>
            <person name="Kennedy G."/>
            <person name="Labadie P."/>
            <person name="Hunt B.G."/>
            <person name="Srinivasan R."/>
        </authorList>
    </citation>
    <scope>NUCLEOTIDE SEQUENCE</scope>
    <source>
        <strain evidence="1">PL_HMW_Pooled</strain>
        <tissue evidence="1">Head</tissue>
    </source>
</reference>
<gene>
    <name evidence="1" type="ORF">KUF71_021500</name>
</gene>
<organism evidence="1 2">
    <name type="scientific">Frankliniella fusca</name>
    <dbReference type="NCBI Taxonomy" id="407009"/>
    <lineage>
        <taxon>Eukaryota</taxon>
        <taxon>Metazoa</taxon>
        <taxon>Ecdysozoa</taxon>
        <taxon>Arthropoda</taxon>
        <taxon>Hexapoda</taxon>
        <taxon>Insecta</taxon>
        <taxon>Pterygota</taxon>
        <taxon>Neoptera</taxon>
        <taxon>Paraneoptera</taxon>
        <taxon>Thysanoptera</taxon>
        <taxon>Terebrantia</taxon>
        <taxon>Thripoidea</taxon>
        <taxon>Thripidae</taxon>
        <taxon>Frankliniella</taxon>
    </lineage>
</organism>
<dbReference type="Proteomes" id="UP001219518">
    <property type="component" value="Unassembled WGS sequence"/>
</dbReference>